<dbReference type="InterPro" id="IPR012337">
    <property type="entry name" value="RNaseH-like_sf"/>
</dbReference>
<evidence type="ECO:0000313" key="2">
    <source>
        <dbReference type="EMBL" id="GFY36184.1"/>
    </source>
</evidence>
<name>A0A8X7BN26_TRICX</name>
<dbReference type="PANTHER" id="PTHR45913:SF10">
    <property type="entry name" value="DUF4371 DOMAIN-CONTAINING PROTEIN"/>
    <property type="match status" value="1"/>
</dbReference>
<dbReference type="EMBL" id="BMAU01021435">
    <property type="protein sequence ID" value="GFY36184.1"/>
    <property type="molecule type" value="Genomic_DNA"/>
</dbReference>
<organism evidence="2 3">
    <name type="scientific">Trichonephila clavipes</name>
    <name type="common">Golden silk orbweaver</name>
    <name type="synonym">Nephila clavipes</name>
    <dbReference type="NCBI Taxonomy" id="2585209"/>
    <lineage>
        <taxon>Eukaryota</taxon>
        <taxon>Metazoa</taxon>
        <taxon>Ecdysozoa</taxon>
        <taxon>Arthropoda</taxon>
        <taxon>Chelicerata</taxon>
        <taxon>Arachnida</taxon>
        <taxon>Araneae</taxon>
        <taxon>Araneomorphae</taxon>
        <taxon>Entelegynae</taxon>
        <taxon>Araneoidea</taxon>
        <taxon>Nephilidae</taxon>
        <taxon>Trichonephila</taxon>
    </lineage>
</organism>
<accession>A0A8X7BN26</accession>
<feature type="region of interest" description="Disordered" evidence="1">
    <location>
        <begin position="1"/>
        <end position="45"/>
    </location>
</feature>
<feature type="compositionally biased region" description="Basic and acidic residues" evidence="1">
    <location>
        <begin position="105"/>
        <end position="121"/>
    </location>
</feature>
<feature type="region of interest" description="Disordered" evidence="1">
    <location>
        <begin position="101"/>
        <end position="121"/>
    </location>
</feature>
<evidence type="ECO:0000256" key="1">
    <source>
        <dbReference type="SAM" id="MobiDB-lite"/>
    </source>
</evidence>
<comment type="caution">
    <text evidence="2">The sequence shown here is derived from an EMBL/GenBank/DDBJ whole genome shotgun (WGS) entry which is preliminary data.</text>
</comment>
<gene>
    <name evidence="2" type="primary">Gtf2ird2</name>
    <name evidence="2" type="ORF">TNCV_4845561</name>
</gene>
<dbReference type="Proteomes" id="UP000887159">
    <property type="component" value="Unassembled WGS sequence"/>
</dbReference>
<protein>
    <submittedName>
        <fullName evidence="2">General transcription factor II-I repeat domain-containing protein 2</fullName>
    </submittedName>
</protein>
<dbReference type="PANTHER" id="PTHR45913">
    <property type="entry name" value="EPM2A-INTERACTING PROTEIN 1"/>
    <property type="match status" value="1"/>
</dbReference>
<evidence type="ECO:0000313" key="3">
    <source>
        <dbReference type="Proteomes" id="UP000887159"/>
    </source>
</evidence>
<reference evidence="2" key="1">
    <citation type="submission" date="2020-08" db="EMBL/GenBank/DDBJ databases">
        <title>Multicomponent nature underlies the extraordinary mechanical properties of spider dragline silk.</title>
        <authorList>
            <person name="Kono N."/>
            <person name="Nakamura H."/>
            <person name="Mori M."/>
            <person name="Yoshida Y."/>
            <person name="Ohtoshi R."/>
            <person name="Malay A.D."/>
            <person name="Moran D.A.P."/>
            <person name="Tomita M."/>
            <person name="Numata K."/>
            <person name="Arakawa K."/>
        </authorList>
    </citation>
    <scope>NUCLEOTIDE SEQUENCE</scope>
</reference>
<dbReference type="AlphaFoldDB" id="A0A8X7BN26"/>
<keyword evidence="3" id="KW-1185">Reference proteome</keyword>
<sequence length="594" mass="68307">MNETTQQEKTTQLSSRNEQLNSAAGTKQLNSSVGTKQLNSTGENNSTHDILCVEVTDRSKDPSYDLRCTATRCSQSRQTFVQEVPMMVGTKTEGTRSRPMFLPIRNERGPPRGFKKPDRKAPQLTCLPKKKTEDENREFKVELTESFAFIQNLNGLPTCLICKEKFAHNKKKKNLERHFTRKHASFSTKYPTGDARKKAVEELQKSQESSTSVFNNWMQSSSNINMESFVFSQEIAKRGKPYTDGEYIKNCFINASEELFQDFKNKVDILKRIKELRLSAQTIKDRTIKMCSNITTQHIEDLKLVSALSIAVDESCDINDAAQVSLFVRFMPHSGSKEELLGLLPLKGQTRGEDITNTVIEYTDKHHIPLDKIVSISTDGTKSMTGVRKGFVAILKEKINHEILVYHCIIRQEALCAQTFPVEICKVMELVITIINSLLAKALNHHQFKEFLFEMESEYTDLLLHNKVRWLSSGNVLKRFATLFPEIKAFLLEKGVRYPELTDDQWIQNFYFMVDVTSHPNQLNCKLQRKGNLIFSIFEIRLLDLRNKEICRSKFERLCVELEILEKKKCDLSSQHNWSALNDLEKEDMLIFNA</sequence>
<proteinExistence type="predicted"/>
<dbReference type="SUPFAM" id="SSF53098">
    <property type="entry name" value="Ribonuclease H-like"/>
    <property type="match status" value="1"/>
</dbReference>